<dbReference type="EMBL" id="JAVRFF010000401">
    <property type="protein sequence ID" value="MDT0478373.1"/>
    <property type="molecule type" value="Genomic_DNA"/>
</dbReference>
<dbReference type="GO" id="GO:0016787">
    <property type="term" value="F:hydrolase activity"/>
    <property type="evidence" value="ECO:0007669"/>
    <property type="project" value="UniProtKB-KW"/>
</dbReference>
<keyword evidence="1" id="KW-0378">Hydrolase</keyword>
<keyword evidence="2" id="KW-1185">Reference proteome</keyword>
<comment type="caution">
    <text evidence="1">The sequence shown here is derived from an EMBL/GenBank/DDBJ whole genome shotgun (WGS) entry which is preliminary data.</text>
</comment>
<accession>A0ABU2UYK2</accession>
<dbReference type="Pfam" id="PF18844">
    <property type="entry name" value="baeRF_family2"/>
    <property type="match status" value="1"/>
</dbReference>
<protein>
    <submittedName>
        <fullName evidence="1">Vms1/Ankzf1 family peptidyl-tRNA hydrolase</fullName>
    </submittedName>
</protein>
<evidence type="ECO:0000313" key="2">
    <source>
        <dbReference type="Proteomes" id="UP001180489"/>
    </source>
</evidence>
<dbReference type="RefSeq" id="WP_311638258.1">
    <property type="nucleotide sequence ID" value="NZ_JAVRFF010000401.1"/>
</dbReference>
<name>A0ABU2UYK2_9ACTN</name>
<feature type="non-terminal residue" evidence="1">
    <location>
        <position position="146"/>
    </location>
</feature>
<dbReference type="InterPro" id="IPR040701">
    <property type="entry name" value="Bact_RF_family2"/>
</dbReference>
<dbReference type="Proteomes" id="UP001180489">
    <property type="component" value="Unassembled WGS sequence"/>
</dbReference>
<evidence type="ECO:0000313" key="1">
    <source>
        <dbReference type="EMBL" id="MDT0478373.1"/>
    </source>
</evidence>
<organism evidence="1 2">
    <name type="scientific">Streptomyces hintoniae</name>
    <dbReference type="NCBI Taxonomy" id="3075521"/>
    <lineage>
        <taxon>Bacteria</taxon>
        <taxon>Bacillati</taxon>
        <taxon>Actinomycetota</taxon>
        <taxon>Actinomycetes</taxon>
        <taxon>Kitasatosporales</taxon>
        <taxon>Streptomycetaceae</taxon>
        <taxon>Streptomyces</taxon>
    </lineage>
</organism>
<feature type="non-terminal residue" evidence="1">
    <location>
        <position position="1"/>
    </location>
</feature>
<gene>
    <name evidence="1" type="ORF">RM863_40335</name>
</gene>
<proteinExistence type="predicted"/>
<reference evidence="1" key="1">
    <citation type="submission" date="2024-05" db="EMBL/GenBank/DDBJ databases">
        <title>30 novel species of actinomycetes from the DSMZ collection.</title>
        <authorList>
            <person name="Nouioui I."/>
        </authorList>
    </citation>
    <scope>NUCLEOTIDE SEQUENCE</scope>
    <source>
        <strain evidence="1">DSM 41014</strain>
    </source>
</reference>
<sequence length="146" mass="15766">RPEGTVEGRDTASSDWSERHFQLSVENTWEENARSVASAIEEAVSRTGAALVVLVGDERERRTVHEKLPGALPAAVVETGHGGRAAGSDSARLAEWIAERRREQARLRAEEALERFTAAKGRDGTTEAADGVAALINAAREHRIAT</sequence>